<organism evidence="8 9">
    <name type="scientific">Litorisediminicola beolgyonensis</name>
    <dbReference type="NCBI Taxonomy" id="1173614"/>
    <lineage>
        <taxon>Bacteria</taxon>
        <taxon>Pseudomonadati</taxon>
        <taxon>Pseudomonadota</taxon>
        <taxon>Alphaproteobacteria</taxon>
        <taxon>Rhodobacterales</taxon>
        <taxon>Paracoccaceae</taxon>
        <taxon>Litorisediminicola</taxon>
    </lineage>
</organism>
<feature type="domain" description="EamA" evidence="7">
    <location>
        <begin position="154"/>
        <end position="284"/>
    </location>
</feature>
<feature type="transmembrane region" description="Helical" evidence="6">
    <location>
        <begin position="241"/>
        <end position="261"/>
    </location>
</feature>
<evidence type="ECO:0000256" key="2">
    <source>
        <dbReference type="ARBA" id="ARBA00009853"/>
    </source>
</evidence>
<dbReference type="RefSeq" id="WP_386803081.1">
    <property type="nucleotide sequence ID" value="NZ_JBHTMU010000015.1"/>
</dbReference>
<feature type="transmembrane region" description="Helical" evidence="6">
    <location>
        <begin position="38"/>
        <end position="55"/>
    </location>
</feature>
<comment type="caution">
    <text evidence="8">The sequence shown here is derived from an EMBL/GenBank/DDBJ whole genome shotgun (WGS) entry which is preliminary data.</text>
</comment>
<dbReference type="InterPro" id="IPR037185">
    <property type="entry name" value="EmrE-like"/>
</dbReference>
<accession>A0ABW3ZJ90</accession>
<evidence type="ECO:0000313" key="9">
    <source>
        <dbReference type="Proteomes" id="UP001597135"/>
    </source>
</evidence>
<keyword evidence="5 6" id="KW-0472">Membrane</keyword>
<evidence type="ECO:0000256" key="3">
    <source>
        <dbReference type="ARBA" id="ARBA00022692"/>
    </source>
</evidence>
<feature type="transmembrane region" description="Helical" evidence="6">
    <location>
        <begin position="98"/>
        <end position="116"/>
    </location>
</feature>
<gene>
    <name evidence="8" type="ORF">ACFQ4E_09935</name>
</gene>
<dbReference type="PANTHER" id="PTHR22911">
    <property type="entry name" value="ACYL-MALONYL CONDENSING ENZYME-RELATED"/>
    <property type="match status" value="1"/>
</dbReference>
<reference evidence="9" key="1">
    <citation type="journal article" date="2019" name="Int. J. Syst. Evol. Microbiol.">
        <title>The Global Catalogue of Microorganisms (GCM) 10K type strain sequencing project: providing services to taxonomists for standard genome sequencing and annotation.</title>
        <authorList>
            <consortium name="The Broad Institute Genomics Platform"/>
            <consortium name="The Broad Institute Genome Sequencing Center for Infectious Disease"/>
            <person name="Wu L."/>
            <person name="Ma J."/>
        </authorList>
    </citation>
    <scope>NUCLEOTIDE SEQUENCE [LARGE SCALE GENOMIC DNA]</scope>
    <source>
        <strain evidence="9">CCUG 62953</strain>
    </source>
</reference>
<feature type="transmembrane region" description="Helical" evidence="6">
    <location>
        <begin position="75"/>
        <end position="92"/>
    </location>
</feature>
<feature type="transmembrane region" description="Helical" evidence="6">
    <location>
        <begin position="213"/>
        <end position="234"/>
    </location>
</feature>
<dbReference type="Proteomes" id="UP001597135">
    <property type="component" value="Unassembled WGS sequence"/>
</dbReference>
<evidence type="ECO:0000256" key="1">
    <source>
        <dbReference type="ARBA" id="ARBA00004141"/>
    </source>
</evidence>
<evidence type="ECO:0000259" key="7">
    <source>
        <dbReference type="Pfam" id="PF00892"/>
    </source>
</evidence>
<evidence type="ECO:0000256" key="6">
    <source>
        <dbReference type="SAM" id="Phobius"/>
    </source>
</evidence>
<name>A0ABW3ZJ90_9RHOB</name>
<proteinExistence type="inferred from homology"/>
<keyword evidence="4 6" id="KW-1133">Transmembrane helix</keyword>
<dbReference type="EMBL" id="JBHTMU010000015">
    <property type="protein sequence ID" value="MFD1342738.1"/>
    <property type="molecule type" value="Genomic_DNA"/>
</dbReference>
<dbReference type="InterPro" id="IPR000620">
    <property type="entry name" value="EamA_dom"/>
</dbReference>
<feature type="transmembrane region" description="Helical" evidence="6">
    <location>
        <begin position="185"/>
        <end position="207"/>
    </location>
</feature>
<keyword evidence="9" id="KW-1185">Reference proteome</keyword>
<comment type="subcellular location">
    <subcellularLocation>
        <location evidence="1">Membrane</location>
        <topology evidence="1">Multi-pass membrane protein</topology>
    </subcellularLocation>
</comment>
<protein>
    <submittedName>
        <fullName evidence="8">DMT family transporter</fullName>
    </submittedName>
</protein>
<dbReference type="PANTHER" id="PTHR22911:SF6">
    <property type="entry name" value="SOLUTE CARRIER FAMILY 35 MEMBER G1"/>
    <property type="match status" value="1"/>
</dbReference>
<evidence type="ECO:0000313" key="8">
    <source>
        <dbReference type="EMBL" id="MFD1342738.1"/>
    </source>
</evidence>
<keyword evidence="3 6" id="KW-0812">Transmembrane</keyword>
<feature type="transmembrane region" description="Helical" evidence="6">
    <location>
        <begin position="267"/>
        <end position="285"/>
    </location>
</feature>
<feature type="domain" description="EamA" evidence="7">
    <location>
        <begin position="6"/>
        <end position="139"/>
    </location>
</feature>
<feature type="transmembrane region" description="Helical" evidence="6">
    <location>
        <begin position="123"/>
        <end position="140"/>
    </location>
</feature>
<dbReference type="Pfam" id="PF00892">
    <property type="entry name" value="EamA"/>
    <property type="match status" value="2"/>
</dbReference>
<feature type="transmembrane region" description="Helical" evidence="6">
    <location>
        <begin position="152"/>
        <end position="173"/>
    </location>
</feature>
<dbReference type="SUPFAM" id="SSF103481">
    <property type="entry name" value="Multidrug resistance efflux transporter EmrE"/>
    <property type="match status" value="2"/>
</dbReference>
<sequence length="306" mass="32630">MSQASLAILLKLGSVVLFVVMAALIKATATDVPAGEAVFFRSFFALWVIVAWLLWRRELRTGLKTQDPLGHLWRGLIGVTAMGLAFTGLGLLPLPEVTAIGFAAPLLTVIFGAIFLGEVVRRFRLSAVALGLLGVLVILWPRLTFDDLGTGAAMGVGVVLLSSVFRALAQIQIRRLAKVEETSAIVFYFSLTATVFSLATVPFGWVMPEPGQAAMLIIAGLIGGVAQILLTSAYRFGEAGLLAPFDYASILFATAIGYVVFGDVPTGWMLVGTLIVIAAGCLIIWRERQLGLERGRARKAGLTPQG</sequence>
<evidence type="ECO:0000256" key="4">
    <source>
        <dbReference type="ARBA" id="ARBA00022989"/>
    </source>
</evidence>
<comment type="similarity">
    <text evidence="2">Belongs to the drug/metabolite transporter (DMT) superfamily. 10 TMS drug/metabolite exporter (DME) (TC 2.A.7.3) family.</text>
</comment>
<evidence type="ECO:0000256" key="5">
    <source>
        <dbReference type="ARBA" id="ARBA00023136"/>
    </source>
</evidence>